<protein>
    <submittedName>
        <fullName evidence="2">Uncharacterized protein</fullName>
    </submittedName>
</protein>
<feature type="region of interest" description="Disordered" evidence="1">
    <location>
        <begin position="81"/>
        <end position="102"/>
    </location>
</feature>
<name>W0RGR4_9BACT</name>
<dbReference type="HOGENOM" id="CLU_1452496_0_0_0"/>
<dbReference type="KEGG" id="gba:J421_2434"/>
<dbReference type="InParanoid" id="W0RGR4"/>
<dbReference type="Proteomes" id="UP000019151">
    <property type="component" value="Chromosome"/>
</dbReference>
<evidence type="ECO:0000313" key="2">
    <source>
        <dbReference type="EMBL" id="AHG89971.1"/>
    </source>
</evidence>
<keyword evidence="3" id="KW-1185">Reference proteome</keyword>
<sequence length="186" mass="19792">MPRLLLPGIVPVVHIRRVGGGPPPVYVIDQAVGRAAPNDRADVLLVQYLLRVATEKAFAQPAPMQADTVLAGSYTPPPPGGLRAAIGVAPRHTPHPPPPARPPLPDTSPIVIDGVCGPQTIAFIEYFQATQPTIPARDGRVEPPAPSTPTLAALNAVLFAERQGMIFRLFADGAFPAELREYFYDG</sequence>
<organism evidence="2 3">
    <name type="scientific">Gemmatirosa kalamazoonensis</name>
    <dbReference type="NCBI Taxonomy" id="861299"/>
    <lineage>
        <taxon>Bacteria</taxon>
        <taxon>Pseudomonadati</taxon>
        <taxon>Gemmatimonadota</taxon>
        <taxon>Gemmatimonadia</taxon>
        <taxon>Gemmatimonadales</taxon>
        <taxon>Gemmatimonadaceae</taxon>
        <taxon>Gemmatirosa</taxon>
    </lineage>
</organism>
<dbReference type="RefSeq" id="WP_148306285.1">
    <property type="nucleotide sequence ID" value="NZ_CP007128.1"/>
</dbReference>
<gene>
    <name evidence="2" type="ORF">J421_2434</name>
</gene>
<reference evidence="2 3" key="1">
    <citation type="journal article" date="2014" name="Genome Announc.">
        <title>Genome Sequence and Methylome of Soil Bacterium Gemmatirosa kalamazoonensis KBS708T, a Member of the Rarely Cultivated Gemmatimonadetes Phylum.</title>
        <authorList>
            <person name="Debruyn J.M."/>
            <person name="Radosevich M."/>
            <person name="Wommack K.E."/>
            <person name="Polson S.W."/>
            <person name="Hauser L.J."/>
            <person name="Fawaz M.N."/>
            <person name="Korlach J."/>
            <person name="Tsai Y.C."/>
        </authorList>
    </citation>
    <scope>NUCLEOTIDE SEQUENCE [LARGE SCALE GENOMIC DNA]</scope>
    <source>
        <strain evidence="2 3">KBS708</strain>
    </source>
</reference>
<dbReference type="STRING" id="861299.J421_2434"/>
<proteinExistence type="predicted"/>
<dbReference type="OrthoDB" id="8445531at2"/>
<dbReference type="EMBL" id="CP007128">
    <property type="protein sequence ID" value="AHG89971.1"/>
    <property type="molecule type" value="Genomic_DNA"/>
</dbReference>
<accession>W0RGR4</accession>
<evidence type="ECO:0000313" key="3">
    <source>
        <dbReference type="Proteomes" id="UP000019151"/>
    </source>
</evidence>
<dbReference type="AlphaFoldDB" id="W0RGR4"/>
<evidence type="ECO:0000256" key="1">
    <source>
        <dbReference type="SAM" id="MobiDB-lite"/>
    </source>
</evidence>